<feature type="transmembrane region" description="Helical" evidence="1">
    <location>
        <begin position="29"/>
        <end position="52"/>
    </location>
</feature>
<gene>
    <name evidence="2" type="ORF">Asera_45910</name>
</gene>
<keyword evidence="3" id="KW-1185">Reference proteome</keyword>
<dbReference type="Proteomes" id="UP000680750">
    <property type="component" value="Chromosome"/>
</dbReference>
<keyword evidence="1" id="KW-0472">Membrane</keyword>
<dbReference type="SUPFAM" id="SSF103473">
    <property type="entry name" value="MFS general substrate transporter"/>
    <property type="match status" value="1"/>
</dbReference>
<evidence type="ECO:0000256" key="1">
    <source>
        <dbReference type="SAM" id="Phobius"/>
    </source>
</evidence>
<accession>A0A810L552</accession>
<proteinExistence type="predicted"/>
<dbReference type="EMBL" id="AP023354">
    <property type="protein sequence ID" value="BCJ30483.1"/>
    <property type="molecule type" value="Genomic_DNA"/>
</dbReference>
<dbReference type="AlphaFoldDB" id="A0A810L552"/>
<protein>
    <recommendedName>
        <fullName evidence="4">MFS transporter</fullName>
    </recommendedName>
</protein>
<keyword evidence="1" id="KW-0812">Transmembrane</keyword>
<dbReference type="InterPro" id="IPR036259">
    <property type="entry name" value="MFS_trans_sf"/>
</dbReference>
<reference evidence="2" key="1">
    <citation type="submission" date="2020-08" db="EMBL/GenBank/DDBJ databases">
        <title>Whole genome shotgun sequence of Actinocatenispora sera NBRC 101916.</title>
        <authorList>
            <person name="Komaki H."/>
            <person name="Tamura T."/>
        </authorList>
    </citation>
    <scope>NUCLEOTIDE SEQUENCE</scope>
    <source>
        <strain evidence="2">NBRC 101916</strain>
    </source>
</reference>
<evidence type="ECO:0000313" key="2">
    <source>
        <dbReference type="EMBL" id="BCJ30483.1"/>
    </source>
</evidence>
<organism evidence="2 3">
    <name type="scientific">Actinocatenispora sera</name>
    <dbReference type="NCBI Taxonomy" id="390989"/>
    <lineage>
        <taxon>Bacteria</taxon>
        <taxon>Bacillati</taxon>
        <taxon>Actinomycetota</taxon>
        <taxon>Actinomycetes</taxon>
        <taxon>Micromonosporales</taxon>
        <taxon>Micromonosporaceae</taxon>
        <taxon>Actinocatenispora</taxon>
    </lineage>
</organism>
<dbReference type="Gene3D" id="1.20.1250.20">
    <property type="entry name" value="MFS general substrate transporter like domains"/>
    <property type="match status" value="1"/>
</dbReference>
<sequence length="72" mass="7496">MGLTTVYMTTYFLGGALGTATGTAAYARYGWVGACAIAAGFCSIAGLGWLGARRREQPKPIRPEAPARTAAR</sequence>
<keyword evidence="1" id="KW-1133">Transmembrane helix</keyword>
<evidence type="ECO:0008006" key="4">
    <source>
        <dbReference type="Google" id="ProtNLM"/>
    </source>
</evidence>
<evidence type="ECO:0000313" key="3">
    <source>
        <dbReference type="Proteomes" id="UP000680750"/>
    </source>
</evidence>
<dbReference type="KEGG" id="aser:Asera_45910"/>
<name>A0A810L552_9ACTN</name>